<evidence type="ECO:0008006" key="9">
    <source>
        <dbReference type="Google" id="ProtNLM"/>
    </source>
</evidence>
<evidence type="ECO:0000313" key="7">
    <source>
        <dbReference type="EMBL" id="CAF1576393.1"/>
    </source>
</evidence>
<evidence type="ECO:0000259" key="4">
    <source>
        <dbReference type="Pfam" id="PF04500"/>
    </source>
</evidence>
<dbReference type="EMBL" id="CAJNOR010005795">
    <property type="protein sequence ID" value="CAF1576393.1"/>
    <property type="molecule type" value="Genomic_DNA"/>
</dbReference>
<reference evidence="7" key="1">
    <citation type="submission" date="2021-02" db="EMBL/GenBank/DDBJ databases">
        <authorList>
            <person name="Nowell W R."/>
        </authorList>
    </citation>
    <scope>NUCLEOTIDE SEQUENCE</scope>
</reference>
<keyword evidence="3" id="KW-0862">Zinc</keyword>
<dbReference type="InterPro" id="IPR007588">
    <property type="entry name" value="Znf_FLYWCH"/>
</dbReference>
<dbReference type="Pfam" id="PF04500">
    <property type="entry name" value="FLYWCH"/>
    <property type="match status" value="1"/>
</dbReference>
<proteinExistence type="predicted"/>
<dbReference type="Proteomes" id="UP000663852">
    <property type="component" value="Unassembled WGS sequence"/>
</dbReference>
<dbReference type="EMBL" id="CAJNOJ010000921">
    <property type="protein sequence ID" value="CAF1533811.1"/>
    <property type="molecule type" value="Genomic_DNA"/>
</dbReference>
<dbReference type="AlphaFoldDB" id="A0A815YX74"/>
<evidence type="ECO:0000313" key="6">
    <source>
        <dbReference type="EMBL" id="CAF1533811.1"/>
    </source>
</evidence>
<keyword evidence="1" id="KW-0479">Metal-binding</keyword>
<organism evidence="7 8">
    <name type="scientific">Adineta ricciae</name>
    <name type="common">Rotifer</name>
    <dbReference type="NCBI Taxonomy" id="249248"/>
    <lineage>
        <taxon>Eukaryota</taxon>
        <taxon>Metazoa</taxon>
        <taxon>Spiralia</taxon>
        <taxon>Gnathifera</taxon>
        <taxon>Rotifera</taxon>
        <taxon>Eurotatoria</taxon>
        <taxon>Bdelloidea</taxon>
        <taxon>Adinetida</taxon>
        <taxon>Adinetidae</taxon>
        <taxon>Adineta</taxon>
    </lineage>
</organism>
<dbReference type="InterPro" id="IPR018289">
    <property type="entry name" value="MULE_transposase_dom"/>
</dbReference>
<evidence type="ECO:0000259" key="5">
    <source>
        <dbReference type="Pfam" id="PF10551"/>
    </source>
</evidence>
<evidence type="ECO:0000313" key="8">
    <source>
        <dbReference type="Proteomes" id="UP000663828"/>
    </source>
</evidence>
<dbReference type="Gene3D" id="2.20.25.240">
    <property type="match status" value="1"/>
</dbReference>
<dbReference type="PANTHER" id="PTHR47160">
    <property type="entry name" value="PUTATIVE-RELATED"/>
    <property type="match status" value="1"/>
</dbReference>
<keyword evidence="2" id="KW-0863">Zinc-finger</keyword>
<accession>A0A815YX74</accession>
<feature type="domain" description="FLYWCH-type" evidence="4">
    <location>
        <begin position="9"/>
        <end position="66"/>
    </location>
</feature>
<dbReference type="Pfam" id="PF10551">
    <property type="entry name" value="MULE"/>
    <property type="match status" value="1"/>
</dbReference>
<protein>
    <recommendedName>
        <fullName evidence="9">MULE transposase domain-containing protein</fullName>
    </recommendedName>
</protein>
<dbReference type="OrthoDB" id="10029846at2759"/>
<keyword evidence="8" id="KW-1185">Reference proteome</keyword>
<evidence type="ECO:0000256" key="3">
    <source>
        <dbReference type="ARBA" id="ARBA00022833"/>
    </source>
</evidence>
<name>A0A815YX74_ADIRI</name>
<dbReference type="GO" id="GO:0008270">
    <property type="term" value="F:zinc ion binding"/>
    <property type="evidence" value="ECO:0007669"/>
    <property type="project" value="UniProtKB-KW"/>
</dbReference>
<feature type="domain" description="MULE transposase" evidence="5">
    <location>
        <begin position="188"/>
        <end position="279"/>
    </location>
</feature>
<dbReference type="Proteomes" id="UP000663828">
    <property type="component" value="Unassembled WGS sequence"/>
</dbReference>
<sequence length="463" mass="53664">MATISNCGTTKSKPRLDLDNHSYIVDRSKGEKTYWRCIKYSSDRCRSRLHTCNFTNAIKKGPTEHTCKINGTTVELRIFNESIAHRAINTQETPDTIITNCYRGLSDPSLARLPIRDNLKRRVRMLRQKNQMVKEPNDPNFLSVPVKLTTTLRNDQFLRCDTGPGEDRILIFASDEQVDILQDAEEFLVDGTFKVVPEIFYQLYIVHGVFRDHVIPLVYALLRRKTADTYKRLVHEIVNIAPRWSPRTIMLDFEQSYIGAFKSAFPTVLLSGCYFHLRQSIHRKLQALGHQQQYETDADFAHNIHKIAALTFLDENAVVNGFEHLSMNLTSEFENILDYFEGTYIGRLRSNRTRRNPLFPIPFWNMHTRTTQSMMRTNNSAEAYHRRIGAVFQCAHPTLWIFLEKLISEENNIHADILQVCAGQQPKKRKVNERLERRLLNLLSNPHQDLSAQINAIAYNISL</sequence>
<evidence type="ECO:0000256" key="2">
    <source>
        <dbReference type="ARBA" id="ARBA00022771"/>
    </source>
</evidence>
<dbReference type="PANTHER" id="PTHR47160:SF10">
    <property type="entry name" value="MULE TRANSPOSASE DOMAIN-CONTAINING PROTEIN"/>
    <property type="match status" value="1"/>
</dbReference>
<comment type="caution">
    <text evidence="7">The sequence shown here is derived from an EMBL/GenBank/DDBJ whole genome shotgun (WGS) entry which is preliminary data.</text>
</comment>
<gene>
    <name evidence="6" type="ORF">EDS130_LOCUS44787</name>
    <name evidence="7" type="ORF">XAT740_LOCUS45005</name>
</gene>
<evidence type="ECO:0000256" key="1">
    <source>
        <dbReference type="ARBA" id="ARBA00022723"/>
    </source>
</evidence>